<dbReference type="InterPro" id="IPR005119">
    <property type="entry name" value="LysR_subst-bd"/>
</dbReference>
<dbReference type="SUPFAM" id="SSF53850">
    <property type="entry name" value="Periplasmic binding protein-like II"/>
    <property type="match status" value="1"/>
</dbReference>
<keyword evidence="9" id="KW-1185">Reference proteome</keyword>
<evidence type="ECO:0000313" key="9">
    <source>
        <dbReference type="Proteomes" id="UP000019760"/>
    </source>
</evidence>
<dbReference type="Gene3D" id="1.10.10.10">
    <property type="entry name" value="Winged helix-like DNA-binding domain superfamily/Winged helix DNA-binding domain"/>
    <property type="match status" value="1"/>
</dbReference>
<evidence type="ECO:0000259" key="6">
    <source>
        <dbReference type="Pfam" id="PF00126"/>
    </source>
</evidence>
<evidence type="ECO:0000256" key="5">
    <source>
        <dbReference type="SAM" id="Coils"/>
    </source>
</evidence>
<dbReference type="PANTHER" id="PTHR30126:SF98">
    <property type="entry name" value="HTH-TYPE TRANSCRIPTIONAL ACTIVATOR BAUR"/>
    <property type="match status" value="1"/>
</dbReference>
<evidence type="ECO:0000256" key="1">
    <source>
        <dbReference type="ARBA" id="ARBA00009437"/>
    </source>
</evidence>
<keyword evidence="5" id="KW-0175">Coiled coil</keyword>
<accession>A0A023D990</accession>
<reference evidence="9" key="1">
    <citation type="journal article" date="2014" name="FEMS Microbiol. Lett.">
        <title>Draft Genomic DNA Sequence of the Facultatively Methylotrophic Bacterium Acidomonas methanolica type strain MB58.</title>
        <authorList>
            <person name="Higashiura N."/>
            <person name="Hadano H."/>
            <person name="Hirakawa H."/>
            <person name="Matsutani M."/>
            <person name="Takabe S."/>
            <person name="Matsushita K."/>
            <person name="Azuma Y."/>
        </authorList>
    </citation>
    <scope>NUCLEOTIDE SEQUENCE [LARGE SCALE GENOMIC DNA]</scope>
    <source>
        <strain evidence="9">MB58</strain>
    </source>
</reference>
<dbReference type="SUPFAM" id="SSF46785">
    <property type="entry name" value="Winged helix' DNA-binding domain"/>
    <property type="match status" value="1"/>
</dbReference>
<proteinExistence type="inferred from homology"/>
<evidence type="ECO:0000256" key="3">
    <source>
        <dbReference type="ARBA" id="ARBA00023125"/>
    </source>
</evidence>
<dbReference type="RefSeq" id="WP_081797934.1">
    <property type="nucleotide sequence ID" value="NZ_BAND01000222.1"/>
</dbReference>
<organism evidence="8 9">
    <name type="scientific">Acidomonas methanolica NBRC 104435</name>
    <dbReference type="NCBI Taxonomy" id="1231351"/>
    <lineage>
        <taxon>Bacteria</taxon>
        <taxon>Pseudomonadati</taxon>
        <taxon>Pseudomonadota</taxon>
        <taxon>Alphaproteobacteria</taxon>
        <taxon>Acetobacterales</taxon>
        <taxon>Acetobacteraceae</taxon>
        <taxon>Acidomonas</taxon>
    </lineage>
</organism>
<dbReference type="InterPro" id="IPR000847">
    <property type="entry name" value="LysR_HTH_N"/>
</dbReference>
<comment type="similarity">
    <text evidence="1">Belongs to the LysR transcriptional regulatory family.</text>
</comment>
<dbReference type="GO" id="GO:0000976">
    <property type="term" value="F:transcription cis-regulatory region binding"/>
    <property type="evidence" value="ECO:0007669"/>
    <property type="project" value="TreeGrafter"/>
</dbReference>
<dbReference type="GO" id="GO:0003700">
    <property type="term" value="F:DNA-binding transcription factor activity"/>
    <property type="evidence" value="ECO:0007669"/>
    <property type="project" value="InterPro"/>
</dbReference>
<keyword evidence="4" id="KW-0804">Transcription</keyword>
<name>A0A023D990_ACIMT</name>
<feature type="coiled-coil region" evidence="5">
    <location>
        <begin position="81"/>
        <end position="108"/>
    </location>
</feature>
<dbReference type="Pfam" id="PF00126">
    <property type="entry name" value="HTH_1"/>
    <property type="match status" value="1"/>
</dbReference>
<dbReference type="OrthoDB" id="7506954at2"/>
<dbReference type="Pfam" id="PF03466">
    <property type="entry name" value="LysR_substrate"/>
    <property type="match status" value="1"/>
</dbReference>
<gene>
    <name evidence="8" type="ORF">Amme_238_009</name>
</gene>
<dbReference type="InterPro" id="IPR036390">
    <property type="entry name" value="WH_DNA-bd_sf"/>
</dbReference>
<evidence type="ECO:0000256" key="2">
    <source>
        <dbReference type="ARBA" id="ARBA00023015"/>
    </source>
</evidence>
<feature type="domain" description="HTH lysR-type" evidence="6">
    <location>
        <begin position="17"/>
        <end position="74"/>
    </location>
</feature>
<dbReference type="PANTHER" id="PTHR30126">
    <property type="entry name" value="HTH-TYPE TRANSCRIPTIONAL REGULATOR"/>
    <property type="match status" value="1"/>
</dbReference>
<evidence type="ECO:0000256" key="4">
    <source>
        <dbReference type="ARBA" id="ARBA00023163"/>
    </source>
</evidence>
<dbReference type="Proteomes" id="UP000019760">
    <property type="component" value="Unassembled WGS sequence"/>
</dbReference>
<dbReference type="EMBL" id="BAND01000222">
    <property type="protein sequence ID" value="GAJ30699.1"/>
    <property type="molecule type" value="Genomic_DNA"/>
</dbReference>
<dbReference type="AlphaFoldDB" id="A0A023D990"/>
<feature type="domain" description="LysR substrate-binding" evidence="7">
    <location>
        <begin position="100"/>
        <end position="301"/>
    </location>
</feature>
<keyword evidence="2" id="KW-0805">Transcription regulation</keyword>
<evidence type="ECO:0000313" key="8">
    <source>
        <dbReference type="EMBL" id="GAJ30699.1"/>
    </source>
</evidence>
<dbReference type="CDD" id="cd05466">
    <property type="entry name" value="PBP2_LTTR_substrate"/>
    <property type="match status" value="1"/>
</dbReference>
<dbReference type="Gene3D" id="3.40.190.10">
    <property type="entry name" value="Periplasmic binding protein-like II"/>
    <property type="match status" value="1"/>
</dbReference>
<dbReference type="InterPro" id="IPR036388">
    <property type="entry name" value="WH-like_DNA-bd_sf"/>
</dbReference>
<evidence type="ECO:0000259" key="7">
    <source>
        <dbReference type="Pfam" id="PF03466"/>
    </source>
</evidence>
<comment type="caution">
    <text evidence="8">The sequence shown here is derived from an EMBL/GenBank/DDBJ whole genome shotgun (WGS) entry which is preliminary data.</text>
</comment>
<sequence>MSVPKKFRGKITGSDVRLVKVFCTIVECGGFAAAEPVLQVGLPAISRCVSDLEVRTGVTVCRRGKAGFALTEQGLRLYDYGKRLLLDIERFEQEISSLNAEVSGTLRLAVVDALITDKSFRLTEVINNFCTLYPDVILNLSSKTTEEVEAGVINDEFDVGIIFKRRTIDKIEYKFLHSEVNHLYCALGHELFDKPPASSGDLQPQKYNFCGYDLKGATRLPEIVKSFKQKAIVENMELAATLIGSSCYLGFLPTHYVDSLWRKNDYKKILPSEIQFINSIEMITLKGQASQLVQKFLLCMQE</sequence>
<reference evidence="8 9" key="2">
    <citation type="journal article" date="2014" name="FEMS Microbiol. Lett.">
        <title>Draft genomic DNA sequence of the facultatively methylotrophic bacterium Acidomonas methanolica type strain MB58.</title>
        <authorList>
            <person name="Higashiura N."/>
            <person name="Hadano H."/>
            <person name="Hirakawa H."/>
            <person name="Matsutani M."/>
            <person name="Takabe S."/>
            <person name="Matsushita K."/>
            <person name="Azuma Y."/>
        </authorList>
    </citation>
    <scope>NUCLEOTIDE SEQUENCE [LARGE SCALE GENOMIC DNA]</scope>
    <source>
        <strain evidence="8 9">MB58</strain>
    </source>
</reference>
<protein>
    <submittedName>
        <fullName evidence="8">Transcriptional regulator LysR</fullName>
    </submittedName>
</protein>
<keyword evidence="3" id="KW-0238">DNA-binding</keyword>